<gene>
    <name evidence="1" type="ORF">ACFPOG_33320</name>
</gene>
<name>A0ABW0KK17_9BACL</name>
<reference evidence="2" key="1">
    <citation type="journal article" date="2019" name="Int. J. Syst. Evol. Microbiol.">
        <title>The Global Catalogue of Microorganisms (GCM) 10K type strain sequencing project: providing services to taxonomists for standard genome sequencing and annotation.</title>
        <authorList>
            <consortium name="The Broad Institute Genomics Platform"/>
            <consortium name="The Broad Institute Genome Sequencing Center for Infectious Disease"/>
            <person name="Wu L."/>
            <person name="Ma J."/>
        </authorList>
    </citation>
    <scope>NUCLEOTIDE SEQUENCE [LARGE SCALE GENOMIC DNA]</scope>
    <source>
        <strain evidence="2">KACC 11904</strain>
    </source>
</reference>
<dbReference type="InterPro" id="IPR058600">
    <property type="entry name" value="YhjD-like"/>
</dbReference>
<keyword evidence="2" id="KW-1185">Reference proteome</keyword>
<evidence type="ECO:0000313" key="2">
    <source>
        <dbReference type="Proteomes" id="UP001596044"/>
    </source>
</evidence>
<dbReference type="Pfam" id="PF26325">
    <property type="entry name" value="YhjD"/>
    <property type="match status" value="1"/>
</dbReference>
<protein>
    <submittedName>
        <fullName evidence="1">Uncharacterized protein</fullName>
    </submittedName>
</protein>
<dbReference type="EMBL" id="JBHSMJ010000065">
    <property type="protein sequence ID" value="MFC5453098.1"/>
    <property type="molecule type" value="Genomic_DNA"/>
</dbReference>
<sequence>MNSLLSRDTDEDVQIIKCMTLLPILRDMVARDMEELRGNKDKIIYNHLIYYLRDLEQLISAELQDMMRIMTKRDMRIVRTELKSRGIYVEYKARGYLHHYMMLRSLVKAELMTMLMKMRGNLN</sequence>
<dbReference type="Proteomes" id="UP001596044">
    <property type="component" value="Unassembled WGS sequence"/>
</dbReference>
<comment type="caution">
    <text evidence="1">The sequence shown here is derived from an EMBL/GenBank/DDBJ whole genome shotgun (WGS) entry which is preliminary data.</text>
</comment>
<proteinExistence type="predicted"/>
<accession>A0ABW0KK17</accession>
<evidence type="ECO:0000313" key="1">
    <source>
        <dbReference type="EMBL" id="MFC5453098.1"/>
    </source>
</evidence>
<organism evidence="1 2">
    <name type="scientific">Paenibacillus aestuarii</name>
    <dbReference type="NCBI Taxonomy" id="516965"/>
    <lineage>
        <taxon>Bacteria</taxon>
        <taxon>Bacillati</taxon>
        <taxon>Bacillota</taxon>
        <taxon>Bacilli</taxon>
        <taxon>Bacillales</taxon>
        <taxon>Paenibacillaceae</taxon>
        <taxon>Paenibacillus</taxon>
    </lineage>
</organism>
<dbReference type="RefSeq" id="WP_270879349.1">
    <property type="nucleotide sequence ID" value="NZ_JAQFVF010000023.1"/>
</dbReference>